<protein>
    <recommendedName>
        <fullName evidence="4">Lipoprotein</fullName>
    </recommendedName>
</protein>
<evidence type="ECO:0000313" key="3">
    <source>
        <dbReference type="Proteomes" id="UP000588017"/>
    </source>
</evidence>
<organism evidence="2 3">
    <name type="scientific">Chelatococcus composti</name>
    <dbReference type="NCBI Taxonomy" id="1743235"/>
    <lineage>
        <taxon>Bacteria</taxon>
        <taxon>Pseudomonadati</taxon>
        <taxon>Pseudomonadota</taxon>
        <taxon>Alphaproteobacteria</taxon>
        <taxon>Hyphomicrobiales</taxon>
        <taxon>Chelatococcaceae</taxon>
        <taxon>Chelatococcus</taxon>
    </lineage>
</organism>
<dbReference type="Proteomes" id="UP000588017">
    <property type="component" value="Unassembled WGS sequence"/>
</dbReference>
<evidence type="ECO:0000256" key="1">
    <source>
        <dbReference type="SAM" id="SignalP"/>
    </source>
</evidence>
<comment type="caution">
    <text evidence="2">The sequence shown here is derived from an EMBL/GenBank/DDBJ whole genome shotgun (WGS) entry which is preliminary data.</text>
</comment>
<dbReference type="RefSeq" id="WP_244650046.1">
    <property type="nucleotide sequence ID" value="NZ_BMHX01000004.1"/>
</dbReference>
<keyword evidence="1" id="KW-0732">Signal</keyword>
<evidence type="ECO:0000313" key="2">
    <source>
        <dbReference type="EMBL" id="MBB6168219.1"/>
    </source>
</evidence>
<sequence length="170" mass="18299">MGLAKGSRVHLHMSLMLAGAALLGACAGDDVVSPAVTTPALPPVMAEQLVGRWGLGAYHRDSDRERTIKEARAQCRNPYVIKAGNEGGIIMNLADEKEPRELLVKPTQEGRTFIGPADRPPGDLTDMEIVAVDDTSFTVQWVDPEVSSRYGTMVYVSCAPRPAPARTTAR</sequence>
<accession>A0A841KG52</accession>
<dbReference type="PROSITE" id="PS51257">
    <property type="entry name" value="PROKAR_LIPOPROTEIN"/>
    <property type="match status" value="1"/>
</dbReference>
<gene>
    <name evidence="2" type="ORF">HNQ73_001849</name>
</gene>
<keyword evidence="3" id="KW-1185">Reference proteome</keyword>
<name>A0A841KG52_9HYPH</name>
<evidence type="ECO:0008006" key="4">
    <source>
        <dbReference type="Google" id="ProtNLM"/>
    </source>
</evidence>
<proteinExistence type="predicted"/>
<feature type="signal peptide" evidence="1">
    <location>
        <begin position="1"/>
        <end position="27"/>
    </location>
</feature>
<dbReference type="EMBL" id="JACHEH010000004">
    <property type="protein sequence ID" value="MBB6168219.1"/>
    <property type="molecule type" value="Genomic_DNA"/>
</dbReference>
<reference evidence="2 3" key="1">
    <citation type="submission" date="2020-08" db="EMBL/GenBank/DDBJ databases">
        <title>Genomic Encyclopedia of Type Strains, Phase IV (KMG-IV): sequencing the most valuable type-strain genomes for metagenomic binning, comparative biology and taxonomic classification.</title>
        <authorList>
            <person name="Goeker M."/>
        </authorList>
    </citation>
    <scope>NUCLEOTIDE SEQUENCE [LARGE SCALE GENOMIC DNA]</scope>
    <source>
        <strain evidence="2 3">DSM 101465</strain>
    </source>
</reference>
<feature type="chain" id="PRO_5032650269" description="Lipoprotein" evidence="1">
    <location>
        <begin position="28"/>
        <end position="170"/>
    </location>
</feature>
<dbReference type="AlphaFoldDB" id="A0A841KG52"/>